<comment type="function">
    <text evidence="9">This protein specifically catalyzes the removal of signal peptides from prolipoproteins.</text>
</comment>
<evidence type="ECO:0000256" key="7">
    <source>
        <dbReference type="ARBA" id="ARBA00022989"/>
    </source>
</evidence>
<comment type="pathway">
    <text evidence="9">Protein modification; lipoprotein biosynthesis (signal peptide cleavage).</text>
</comment>
<dbReference type="HAMAP" id="MF_00161">
    <property type="entry name" value="LspA"/>
    <property type="match status" value="1"/>
</dbReference>
<dbReference type="Pfam" id="PF01252">
    <property type="entry name" value="Peptidase_A8"/>
    <property type="match status" value="1"/>
</dbReference>
<keyword evidence="8 9" id="KW-0472">Membrane</keyword>
<organism evidence="11 12">
    <name type="scientific">Lederbergia graminis</name>
    <dbReference type="NCBI Taxonomy" id="735518"/>
    <lineage>
        <taxon>Bacteria</taxon>
        <taxon>Bacillati</taxon>
        <taxon>Bacillota</taxon>
        <taxon>Bacilli</taxon>
        <taxon>Bacillales</taxon>
        <taxon>Bacillaceae</taxon>
        <taxon>Lederbergia</taxon>
    </lineage>
</organism>
<evidence type="ECO:0000313" key="11">
    <source>
        <dbReference type="EMBL" id="MFC5466226.1"/>
    </source>
</evidence>
<dbReference type="PANTHER" id="PTHR33695">
    <property type="entry name" value="LIPOPROTEIN SIGNAL PEPTIDASE"/>
    <property type="match status" value="1"/>
</dbReference>
<feature type="transmembrane region" description="Helical" evidence="9">
    <location>
        <begin position="57"/>
        <end position="76"/>
    </location>
</feature>
<protein>
    <recommendedName>
        <fullName evidence="9">Lipoprotein signal peptidase</fullName>
        <ecNumber evidence="9">3.4.23.36</ecNumber>
    </recommendedName>
    <alternativeName>
        <fullName evidence="9">Prolipoprotein signal peptidase</fullName>
    </alternativeName>
    <alternativeName>
        <fullName evidence="9">Signal peptidase II</fullName>
        <shortName evidence="9">SPase II</shortName>
    </alternativeName>
</protein>
<feature type="transmembrane region" description="Helical" evidence="9">
    <location>
        <begin position="122"/>
        <end position="143"/>
    </location>
</feature>
<keyword evidence="3 9" id="KW-0645">Protease</keyword>
<comment type="caution">
    <text evidence="9">Lacks conserved residue(s) required for the propagation of feature annotation.</text>
</comment>
<reference evidence="12" key="1">
    <citation type="journal article" date="2019" name="Int. J. Syst. Evol. Microbiol.">
        <title>The Global Catalogue of Microorganisms (GCM) 10K type strain sequencing project: providing services to taxonomists for standard genome sequencing and annotation.</title>
        <authorList>
            <consortium name="The Broad Institute Genomics Platform"/>
            <consortium name="The Broad Institute Genome Sequencing Center for Infectious Disease"/>
            <person name="Wu L."/>
            <person name="Ma J."/>
        </authorList>
    </citation>
    <scope>NUCLEOTIDE SEQUENCE [LARGE SCALE GENOMIC DNA]</scope>
    <source>
        <strain evidence="12">CGMCC 1.12237</strain>
    </source>
</reference>
<proteinExistence type="inferred from homology"/>
<evidence type="ECO:0000313" key="12">
    <source>
        <dbReference type="Proteomes" id="UP001596147"/>
    </source>
</evidence>
<evidence type="ECO:0000256" key="8">
    <source>
        <dbReference type="ARBA" id="ARBA00023136"/>
    </source>
</evidence>
<comment type="caution">
    <text evidence="11">The sequence shown here is derived from an EMBL/GenBank/DDBJ whole genome shotgun (WGS) entry which is preliminary data.</text>
</comment>
<keyword evidence="2 9" id="KW-1003">Cell membrane</keyword>
<evidence type="ECO:0000256" key="10">
    <source>
        <dbReference type="RuleBase" id="RU004181"/>
    </source>
</evidence>
<dbReference type="NCBIfam" id="TIGR00077">
    <property type="entry name" value="lspA"/>
    <property type="match status" value="1"/>
</dbReference>
<comment type="catalytic activity">
    <reaction evidence="9">
        <text>Release of signal peptides from bacterial membrane prolipoproteins. Hydrolyzes -Xaa-Yaa-Zaa-|-(S,diacylglyceryl)Cys-, in which Xaa is hydrophobic (preferably Leu), and Yaa (Ala or Ser) and Zaa (Gly or Ala) have small, neutral side chains.</text>
        <dbReference type="EC" id="3.4.23.36"/>
    </reaction>
</comment>
<keyword evidence="12" id="KW-1185">Reference proteome</keyword>
<dbReference type="PANTHER" id="PTHR33695:SF1">
    <property type="entry name" value="LIPOPROTEIN SIGNAL PEPTIDASE"/>
    <property type="match status" value="1"/>
</dbReference>
<evidence type="ECO:0000256" key="9">
    <source>
        <dbReference type="HAMAP-Rule" id="MF_00161"/>
    </source>
</evidence>
<comment type="similarity">
    <text evidence="1 9 10">Belongs to the peptidase A8 family.</text>
</comment>
<keyword evidence="6 9" id="KW-0378">Hydrolase</keyword>
<evidence type="ECO:0000256" key="2">
    <source>
        <dbReference type="ARBA" id="ARBA00022475"/>
    </source>
</evidence>
<evidence type="ECO:0000256" key="3">
    <source>
        <dbReference type="ARBA" id="ARBA00022670"/>
    </source>
</evidence>
<evidence type="ECO:0000256" key="6">
    <source>
        <dbReference type="ARBA" id="ARBA00022801"/>
    </source>
</evidence>
<dbReference type="Proteomes" id="UP001596147">
    <property type="component" value="Unassembled WGS sequence"/>
</dbReference>
<gene>
    <name evidence="9 11" type="primary">lspA</name>
    <name evidence="11" type="ORF">ACFPM4_16025</name>
</gene>
<evidence type="ECO:0000256" key="1">
    <source>
        <dbReference type="ARBA" id="ARBA00006139"/>
    </source>
</evidence>
<evidence type="ECO:0000256" key="4">
    <source>
        <dbReference type="ARBA" id="ARBA00022692"/>
    </source>
</evidence>
<dbReference type="GO" id="GO:0004190">
    <property type="term" value="F:aspartic-type endopeptidase activity"/>
    <property type="evidence" value="ECO:0007669"/>
    <property type="project" value="UniProtKB-EC"/>
</dbReference>
<keyword evidence="7 9" id="KW-1133">Transmembrane helix</keyword>
<comment type="subcellular location">
    <subcellularLocation>
        <location evidence="9">Cell membrane</location>
        <topology evidence="9">Multi-pass membrane protein</topology>
    </subcellularLocation>
</comment>
<keyword evidence="4 9" id="KW-0812">Transmembrane</keyword>
<keyword evidence="5 9" id="KW-0064">Aspartyl protease</keyword>
<dbReference type="RefSeq" id="WP_382353938.1">
    <property type="nucleotide sequence ID" value="NZ_JBHSMC010000023.1"/>
</dbReference>
<accession>A0ABW0LLP2</accession>
<feature type="active site" evidence="9">
    <location>
        <position position="112"/>
    </location>
</feature>
<feature type="active site" evidence="9">
    <location>
        <position position="127"/>
    </location>
</feature>
<sequence>MILFYSVTILIIVIDQLSKYWVRTHLQIGDTIEVVNGVLHFTHIQNSGAAFGWFQGYGRLFVPVAIIVTILSIYMLKKGYINGKLLVIGTAFFVGGAIGNAIDRVLFNQVTDFIHFQFRQGILNFADYALSIGVLIILIDSFITEIMKKRKTTEIE</sequence>
<feature type="transmembrane region" description="Helical" evidence="9">
    <location>
        <begin position="83"/>
        <end position="102"/>
    </location>
</feature>
<dbReference type="EMBL" id="JBHSMC010000023">
    <property type="protein sequence ID" value="MFC5466226.1"/>
    <property type="molecule type" value="Genomic_DNA"/>
</dbReference>
<evidence type="ECO:0000256" key="5">
    <source>
        <dbReference type="ARBA" id="ARBA00022750"/>
    </source>
</evidence>
<dbReference type="InterPro" id="IPR001872">
    <property type="entry name" value="Peptidase_A8"/>
</dbReference>
<name>A0ABW0LLP2_9BACI</name>
<dbReference type="PRINTS" id="PR00781">
    <property type="entry name" value="LIPOSIGPTASE"/>
</dbReference>
<dbReference type="EC" id="3.4.23.36" evidence="9"/>